<feature type="transmembrane region" description="Helical" evidence="7">
    <location>
        <begin position="6"/>
        <end position="25"/>
    </location>
</feature>
<accession>A0A2G4YR41</accession>
<feature type="transmembrane region" description="Helical" evidence="7">
    <location>
        <begin position="486"/>
        <end position="507"/>
    </location>
</feature>
<dbReference type="OrthoDB" id="9814523at2"/>
<comment type="subcellular location">
    <subcellularLocation>
        <location evidence="1">Membrane</location>
        <topology evidence="1">Multi-pass membrane protein</topology>
    </subcellularLocation>
</comment>
<dbReference type="AlphaFoldDB" id="A0A2G4YR41"/>
<dbReference type="PANTHER" id="PTHR11819">
    <property type="entry name" value="SOLUTE CARRIER FAMILY 5"/>
    <property type="match status" value="1"/>
</dbReference>
<sequence length="591" mass="64369">MQLSALDWGIIITVLSTTLLVGFWVSKRASANSASYFLGGRHMPWWLLGTSMVATTFAADTPNLVTNIVRTNGVSGNWVWWSFLITGMLTTFVYAKLWRRLGVTTDVEFYERRYSGKAARFLRGFRALYLGFFFNIMIMANVTLAAIKIGSVMLGLSPAEIVIGAGLLTVIFSAAGGFLGVLITDMLLFVLAMTGSLLAAYFAVNHPAVGGLDNLLSHPNVVGSISILPDLGNPEHYVPLLLIPLVVQWWSAWYPGAEPGGGGYIAQRMLAAKNENHAVASSAFFNFCHYAVRPWPWILVALASLIVYPDLASIETAFPDVDKGLIAHDLAYSGMLTYLPHGILGIVVASLASAYVSTISTSLNWGSSYYVNDFYLRFINPDASGRRQVFMGRVMTVVLMVIAGFMSLVLESALQAFQILLSIGAGTGLLFLLRWFWTRINVWSEVAAMVLSFLISMFFQFGHRLFGAGTGFGDFLISLESWERMVYSVALTTVGWVSVTLMTRNTSAETLATFKEDIKGADGEIRHGIYATLFSTAAIYGAMFAVGNLIYGNIGVAVSLLLVTVVTGYATWHLYRKAGAGAKLTPAKQTS</sequence>
<evidence type="ECO:0000313" key="8">
    <source>
        <dbReference type="EMBL" id="PHZ84804.1"/>
    </source>
</evidence>
<evidence type="ECO:0000256" key="4">
    <source>
        <dbReference type="ARBA" id="ARBA00022989"/>
    </source>
</evidence>
<feature type="transmembrane region" description="Helical" evidence="7">
    <location>
        <begin position="556"/>
        <end position="575"/>
    </location>
</feature>
<evidence type="ECO:0000256" key="2">
    <source>
        <dbReference type="ARBA" id="ARBA00006434"/>
    </source>
</evidence>
<name>A0A2G4YR41_9PROT</name>
<dbReference type="GO" id="GO:0005886">
    <property type="term" value="C:plasma membrane"/>
    <property type="evidence" value="ECO:0007669"/>
    <property type="project" value="TreeGrafter"/>
</dbReference>
<comment type="similarity">
    <text evidence="2 6">Belongs to the sodium:solute symporter (SSF) (TC 2.A.21) family.</text>
</comment>
<dbReference type="RefSeq" id="WP_099472376.1">
    <property type="nucleotide sequence ID" value="NZ_CP041025.1"/>
</dbReference>
<dbReference type="Gene3D" id="1.20.1730.10">
    <property type="entry name" value="Sodium/glucose cotransporter"/>
    <property type="match status" value="1"/>
</dbReference>
<dbReference type="InParanoid" id="A0A2G4YR41"/>
<feature type="transmembrane region" description="Helical" evidence="7">
    <location>
        <begin position="78"/>
        <end position="95"/>
    </location>
</feature>
<dbReference type="PROSITE" id="PS50283">
    <property type="entry name" value="NA_SOLUT_SYMP_3"/>
    <property type="match status" value="1"/>
</dbReference>
<keyword evidence="3 7" id="KW-0812">Transmembrane</keyword>
<feature type="transmembrane region" description="Helical" evidence="7">
    <location>
        <begin position="390"/>
        <end position="410"/>
    </location>
</feature>
<dbReference type="CDD" id="cd11477">
    <property type="entry name" value="SLC5sbd_u1"/>
    <property type="match status" value="1"/>
</dbReference>
<evidence type="ECO:0000256" key="7">
    <source>
        <dbReference type="SAM" id="Phobius"/>
    </source>
</evidence>
<feature type="transmembrane region" description="Helical" evidence="7">
    <location>
        <begin position="161"/>
        <end position="179"/>
    </location>
</feature>
<feature type="transmembrane region" description="Helical" evidence="7">
    <location>
        <begin position="45"/>
        <end position="66"/>
    </location>
</feature>
<feature type="transmembrane region" description="Helical" evidence="7">
    <location>
        <begin position="338"/>
        <end position="356"/>
    </location>
</feature>
<feature type="transmembrane region" description="Helical" evidence="7">
    <location>
        <begin position="416"/>
        <end position="437"/>
    </location>
</feature>
<dbReference type="Pfam" id="PF00474">
    <property type="entry name" value="SSF"/>
    <property type="match status" value="1"/>
</dbReference>
<dbReference type="EMBL" id="PDEM01000020">
    <property type="protein sequence ID" value="PHZ84804.1"/>
    <property type="molecule type" value="Genomic_DNA"/>
</dbReference>
<dbReference type="Proteomes" id="UP000229730">
    <property type="component" value="Unassembled WGS sequence"/>
</dbReference>
<dbReference type="InterPro" id="IPR001734">
    <property type="entry name" value="Na/solute_symporter"/>
</dbReference>
<organism evidence="8 9">
    <name type="scientific">Paremcibacter congregatus</name>
    <dbReference type="NCBI Taxonomy" id="2043170"/>
    <lineage>
        <taxon>Bacteria</taxon>
        <taxon>Pseudomonadati</taxon>
        <taxon>Pseudomonadota</taxon>
        <taxon>Alphaproteobacteria</taxon>
        <taxon>Emcibacterales</taxon>
        <taxon>Emcibacteraceae</taxon>
        <taxon>Paremcibacter</taxon>
    </lineage>
</organism>
<feature type="transmembrane region" description="Helical" evidence="7">
    <location>
        <begin position="186"/>
        <end position="204"/>
    </location>
</feature>
<dbReference type="InterPro" id="IPR038377">
    <property type="entry name" value="Na/Glc_symporter_sf"/>
</dbReference>
<evidence type="ECO:0000256" key="6">
    <source>
        <dbReference type="RuleBase" id="RU362091"/>
    </source>
</evidence>
<evidence type="ECO:0000256" key="5">
    <source>
        <dbReference type="ARBA" id="ARBA00023136"/>
    </source>
</evidence>
<protein>
    <submittedName>
        <fullName evidence="8">Na+:solute symporter</fullName>
    </submittedName>
</protein>
<keyword evidence="9" id="KW-1185">Reference proteome</keyword>
<feature type="transmembrane region" description="Helical" evidence="7">
    <location>
        <begin position="127"/>
        <end position="149"/>
    </location>
</feature>
<dbReference type="PANTHER" id="PTHR11819:SF77">
    <property type="entry name" value="SODIUM_GLUCOSE COTRANSPORT PROTEIN"/>
    <property type="match status" value="1"/>
</dbReference>
<dbReference type="GO" id="GO:0005412">
    <property type="term" value="F:D-glucose:sodium symporter activity"/>
    <property type="evidence" value="ECO:0007669"/>
    <property type="project" value="TreeGrafter"/>
</dbReference>
<comment type="caution">
    <text evidence="8">The sequence shown here is derived from an EMBL/GenBank/DDBJ whole genome shotgun (WGS) entry which is preliminary data.</text>
</comment>
<feature type="transmembrane region" description="Helical" evidence="7">
    <location>
        <begin position="528"/>
        <end position="550"/>
    </location>
</feature>
<feature type="transmembrane region" description="Helical" evidence="7">
    <location>
        <begin position="446"/>
        <end position="466"/>
    </location>
</feature>
<evidence type="ECO:0000313" key="9">
    <source>
        <dbReference type="Proteomes" id="UP000229730"/>
    </source>
</evidence>
<proteinExistence type="inferred from homology"/>
<keyword evidence="5 7" id="KW-0472">Membrane</keyword>
<reference evidence="8 9" key="1">
    <citation type="submission" date="2017-10" db="EMBL/GenBank/DDBJ databases">
        <title>Frigbacter circumglobatus gen. nov. sp. nov., isolated from sediment cultured in situ.</title>
        <authorList>
            <person name="Zhao Z."/>
        </authorList>
    </citation>
    <scope>NUCLEOTIDE SEQUENCE [LARGE SCALE GENOMIC DNA]</scope>
    <source>
        <strain evidence="8 9">ZYL</strain>
    </source>
</reference>
<keyword evidence="4 7" id="KW-1133">Transmembrane helix</keyword>
<evidence type="ECO:0000256" key="3">
    <source>
        <dbReference type="ARBA" id="ARBA00022692"/>
    </source>
</evidence>
<gene>
    <name evidence="8" type="ORF">CRD36_08720</name>
</gene>
<evidence type="ECO:0000256" key="1">
    <source>
        <dbReference type="ARBA" id="ARBA00004141"/>
    </source>
</evidence>